<dbReference type="AlphaFoldDB" id="A0A4P9W669"/>
<feature type="region of interest" description="Disordered" evidence="1">
    <location>
        <begin position="61"/>
        <end position="102"/>
    </location>
</feature>
<evidence type="ECO:0000313" key="3">
    <source>
        <dbReference type="Proteomes" id="UP000269721"/>
    </source>
</evidence>
<feature type="region of interest" description="Disordered" evidence="1">
    <location>
        <begin position="252"/>
        <end position="271"/>
    </location>
</feature>
<feature type="compositionally biased region" description="Polar residues" evidence="1">
    <location>
        <begin position="73"/>
        <end position="86"/>
    </location>
</feature>
<sequence>MSKVDATSDTDLAIECQRFSSVFRAIAARYAPVHTADGELLVREGDPFAVHIHPADTHLMSQPSTAASAASSDQLDTTGSNLNSLSAPLDRGGSAATSPKSRAKGIPAGLLDILENQRVERGGRIAFTKAAYNAGKAKVAESDQRIWHVWVSADVKAKFQRLQSECAVGAPHHEFAEMLLDLAGLQIGGHSPGINYDLVGGAPGKFTLHMLGLLITSCLFLPNVDPYSRYRIPSMTTGQLLRWIDSPHPANRLSETRGSATSSLHRPSSSSLVFPTTAPQFQGQALSAEAGEFMSYGMDPVDLATGQLSIDDLFAFQPDPSFVA</sequence>
<dbReference type="EMBL" id="KZ997858">
    <property type="protein sequence ID" value="RKO86853.1"/>
    <property type="molecule type" value="Genomic_DNA"/>
</dbReference>
<accession>A0A4P9W669</accession>
<organism evidence="2 3">
    <name type="scientific">Blyttiomyces helicus</name>
    <dbReference type="NCBI Taxonomy" id="388810"/>
    <lineage>
        <taxon>Eukaryota</taxon>
        <taxon>Fungi</taxon>
        <taxon>Fungi incertae sedis</taxon>
        <taxon>Chytridiomycota</taxon>
        <taxon>Chytridiomycota incertae sedis</taxon>
        <taxon>Chytridiomycetes</taxon>
        <taxon>Chytridiomycetes incertae sedis</taxon>
        <taxon>Blyttiomyces</taxon>
    </lineage>
</organism>
<gene>
    <name evidence="2" type="ORF">BDK51DRAFT_43501</name>
</gene>
<protein>
    <submittedName>
        <fullName evidence="2">Uncharacterized protein</fullName>
    </submittedName>
</protein>
<feature type="compositionally biased region" description="Low complexity" evidence="1">
    <location>
        <begin position="259"/>
        <end position="271"/>
    </location>
</feature>
<evidence type="ECO:0000313" key="2">
    <source>
        <dbReference type="EMBL" id="RKO86853.1"/>
    </source>
</evidence>
<dbReference type="Proteomes" id="UP000269721">
    <property type="component" value="Unassembled WGS sequence"/>
</dbReference>
<dbReference type="OrthoDB" id="2158541at2759"/>
<keyword evidence="3" id="KW-1185">Reference proteome</keyword>
<proteinExistence type="predicted"/>
<name>A0A4P9W669_9FUNG</name>
<reference evidence="3" key="1">
    <citation type="journal article" date="2018" name="Nat. Microbiol.">
        <title>Leveraging single-cell genomics to expand the fungal tree of life.</title>
        <authorList>
            <person name="Ahrendt S.R."/>
            <person name="Quandt C.A."/>
            <person name="Ciobanu D."/>
            <person name="Clum A."/>
            <person name="Salamov A."/>
            <person name="Andreopoulos B."/>
            <person name="Cheng J.F."/>
            <person name="Woyke T."/>
            <person name="Pelin A."/>
            <person name="Henrissat B."/>
            <person name="Reynolds N.K."/>
            <person name="Benny G.L."/>
            <person name="Smith M.E."/>
            <person name="James T.Y."/>
            <person name="Grigoriev I.V."/>
        </authorList>
    </citation>
    <scope>NUCLEOTIDE SEQUENCE [LARGE SCALE GENOMIC DNA]</scope>
</reference>
<evidence type="ECO:0000256" key="1">
    <source>
        <dbReference type="SAM" id="MobiDB-lite"/>
    </source>
</evidence>